<evidence type="ECO:0000313" key="1">
    <source>
        <dbReference type="EMBL" id="AHI52984.1"/>
    </source>
</evidence>
<proteinExistence type="predicted"/>
<gene>
    <name evidence="1" type="ORF">SCULI_v1c06430</name>
</gene>
<accession>W6AH16</accession>
<sequence>MYYVMCKNNDFFVMDKDMNVVAHFVTFEEAQRASMQLNYQAKIQETINGRSNDLLNINNYRANSLKESLPQMLGQGQVSYGNITINIPGSSQTREKTQVKHNHSDQQALIVNKPVVKRKPVVNPTKESKGIDNNNLIVNDNAVVYESDKDKDSFISTGEINNFLQKLEE</sequence>
<evidence type="ECO:0008006" key="3">
    <source>
        <dbReference type="Google" id="ProtNLM"/>
    </source>
</evidence>
<evidence type="ECO:0000313" key="2">
    <source>
        <dbReference type="Proteomes" id="UP000019267"/>
    </source>
</evidence>
<dbReference type="PATRIC" id="fig|1276246.3.peg.642"/>
<dbReference type="RefSeq" id="WP_025363219.1">
    <property type="nucleotide sequence ID" value="NZ_CP006681.1"/>
</dbReference>
<dbReference type="Proteomes" id="UP000019267">
    <property type="component" value="Chromosome"/>
</dbReference>
<protein>
    <recommendedName>
        <fullName evidence="3">EF-hand domain-containing protein</fullName>
    </recommendedName>
</protein>
<dbReference type="OrthoDB" id="390387at2"/>
<dbReference type="KEGG" id="scq:SCULI_v1c06430"/>
<dbReference type="AlphaFoldDB" id="W6AH16"/>
<name>W6AH16_9MOLU</name>
<reference evidence="1 2" key="1">
    <citation type="journal article" date="2014" name="Genome Biol. Evol.">
        <title>Molecular evolution of the substrate utilization strategies and putative virulence factors in mosquito-associated Spiroplasma species.</title>
        <authorList>
            <person name="Chang T.H."/>
            <person name="Lo W.S."/>
            <person name="Ku C."/>
            <person name="Chen L.L."/>
            <person name="Kuo C.H."/>
        </authorList>
    </citation>
    <scope>NUCLEOTIDE SEQUENCE [LARGE SCALE GENOMIC DNA]</scope>
    <source>
        <strain evidence="1">AES-1</strain>
    </source>
</reference>
<organism evidence="1 2">
    <name type="scientific">Spiroplasma culicicola AES-1</name>
    <dbReference type="NCBI Taxonomy" id="1276246"/>
    <lineage>
        <taxon>Bacteria</taxon>
        <taxon>Bacillati</taxon>
        <taxon>Mycoplasmatota</taxon>
        <taxon>Mollicutes</taxon>
        <taxon>Entomoplasmatales</taxon>
        <taxon>Spiroplasmataceae</taxon>
        <taxon>Spiroplasma</taxon>
    </lineage>
</organism>
<keyword evidence="2" id="KW-1185">Reference proteome</keyword>
<dbReference type="HOGENOM" id="CLU_1585442_0_0_14"/>
<dbReference type="EMBL" id="CP006681">
    <property type="protein sequence ID" value="AHI52984.1"/>
    <property type="molecule type" value="Genomic_DNA"/>
</dbReference>
<dbReference type="STRING" id="1276246.SCULI_v1c06430"/>